<proteinExistence type="predicted"/>
<dbReference type="AlphaFoldDB" id="A0A0J1HUS7"/>
<reference evidence="1 2" key="1">
    <citation type="submission" date="2015-05" db="EMBL/GenBank/DDBJ databases">
        <title>Whole genome sequence and identification of bacterial endophytes from Costus igneus.</title>
        <authorList>
            <person name="Lee Y.P."/>
            <person name="Gan H.M."/>
            <person name="Eng W."/>
            <person name="Wheatley M.S."/>
            <person name="Caraballo A."/>
            <person name="Polter S."/>
            <person name="Savka M.A."/>
            <person name="Hudson A.O."/>
        </authorList>
    </citation>
    <scope>NUCLEOTIDE SEQUENCE [LARGE SCALE GENOMIC DNA]</scope>
    <source>
        <strain evidence="1 2">RIT375</strain>
    </source>
</reference>
<evidence type="ECO:0000313" key="1">
    <source>
        <dbReference type="EMBL" id="KLV17457.1"/>
    </source>
</evidence>
<dbReference type="EMBL" id="LDPG01000011">
    <property type="protein sequence ID" value="KLV17457.1"/>
    <property type="molecule type" value="Genomic_DNA"/>
</dbReference>
<comment type="caution">
    <text evidence="1">The sequence shown here is derived from an EMBL/GenBank/DDBJ whole genome shotgun (WGS) entry which is preliminary data.</text>
</comment>
<organism evidence="1 2">
    <name type="scientific">Bacillus anthracis</name>
    <name type="common">anthrax bacterium</name>
    <dbReference type="NCBI Taxonomy" id="1392"/>
    <lineage>
        <taxon>Bacteria</taxon>
        <taxon>Bacillati</taxon>
        <taxon>Bacillota</taxon>
        <taxon>Bacilli</taxon>
        <taxon>Bacillales</taxon>
        <taxon>Bacillaceae</taxon>
        <taxon>Bacillus</taxon>
        <taxon>Bacillus cereus group</taxon>
    </lineage>
</organism>
<accession>A0A0J1HUS7</accession>
<name>A0A0J1HUS7_BACAN</name>
<protein>
    <submittedName>
        <fullName evidence="1">Uncharacterized protein</fullName>
    </submittedName>
</protein>
<sequence length="228" mass="26880">MICYVKLYQTFYLSCSYDYVQKNIAPYIHHLYINVVAKRALDEHDTKGKHKHLFTKRKLFSRRGFQEFLLKESVLLVDRNKYHVSELSESASKKLRVIAKNQEKKTTTIETFQEIATKKVNDLYLKIQLQNKCVKNVVVSEMPVKLYSLKDFLEGIKDLNLQFSYKVTVYKYLQAKGIPKIKVQSLVRYRREDLEENVDGAFPLGVDKVKLISVIEEEIKKKYQNKND</sequence>
<gene>
    <name evidence="1" type="ORF">ABW01_16315</name>
</gene>
<evidence type="ECO:0000313" key="2">
    <source>
        <dbReference type="Proteomes" id="UP000035904"/>
    </source>
</evidence>
<dbReference type="PATRIC" id="fig|1392.242.peg.1134"/>
<dbReference type="Proteomes" id="UP000035904">
    <property type="component" value="Unassembled WGS sequence"/>
</dbReference>